<evidence type="ECO:0000256" key="1">
    <source>
        <dbReference type="ARBA" id="ARBA00022729"/>
    </source>
</evidence>
<evidence type="ECO:0000313" key="5">
    <source>
        <dbReference type="EMBL" id="MBB2189138.1"/>
    </source>
</evidence>
<feature type="domain" description="CopC" evidence="4">
    <location>
        <begin position="24"/>
        <end position="114"/>
    </location>
</feature>
<keyword evidence="1 3" id="KW-0732">Signal</keyword>
<dbReference type="AlphaFoldDB" id="A0A7W4JQS4"/>
<dbReference type="GO" id="GO:0005507">
    <property type="term" value="F:copper ion binding"/>
    <property type="evidence" value="ECO:0007669"/>
    <property type="project" value="InterPro"/>
</dbReference>
<keyword evidence="6" id="KW-1185">Reference proteome</keyword>
<name>A0A7W4JQS4_9PROT</name>
<dbReference type="InterPro" id="IPR014756">
    <property type="entry name" value="Ig_E-set"/>
</dbReference>
<protein>
    <submittedName>
        <fullName evidence="5">Copper resistance protein CopC</fullName>
    </submittedName>
</protein>
<evidence type="ECO:0000256" key="2">
    <source>
        <dbReference type="ARBA" id="ARBA00023008"/>
    </source>
</evidence>
<keyword evidence="2" id="KW-0186">Copper</keyword>
<organism evidence="5 6">
    <name type="scientific">Gluconacetobacter azotocaptans</name>
    <dbReference type="NCBI Taxonomy" id="142834"/>
    <lineage>
        <taxon>Bacteria</taxon>
        <taxon>Pseudomonadati</taxon>
        <taxon>Pseudomonadota</taxon>
        <taxon>Alphaproteobacteria</taxon>
        <taxon>Acetobacterales</taxon>
        <taxon>Acetobacteraceae</taxon>
        <taxon>Gluconacetobacter</taxon>
    </lineage>
</organism>
<proteinExistence type="predicted"/>
<comment type="caution">
    <text evidence="5">The sequence shown here is derived from an EMBL/GenBank/DDBJ whole genome shotgun (WGS) entry which is preliminary data.</text>
</comment>
<dbReference type="InterPro" id="IPR007348">
    <property type="entry name" value="CopC_dom"/>
</dbReference>
<evidence type="ECO:0000256" key="3">
    <source>
        <dbReference type="SAM" id="SignalP"/>
    </source>
</evidence>
<evidence type="ECO:0000259" key="4">
    <source>
        <dbReference type="Pfam" id="PF04234"/>
    </source>
</evidence>
<dbReference type="Gene3D" id="2.60.40.1220">
    <property type="match status" value="1"/>
</dbReference>
<dbReference type="GO" id="GO:0042597">
    <property type="term" value="C:periplasmic space"/>
    <property type="evidence" value="ECO:0007669"/>
    <property type="project" value="InterPro"/>
</dbReference>
<dbReference type="InterPro" id="IPR014755">
    <property type="entry name" value="Cu-Rt/internalin_Ig-like"/>
</dbReference>
<dbReference type="RefSeq" id="WP_183118339.1">
    <property type="nucleotide sequence ID" value="NZ_JABEQF010000003.1"/>
</dbReference>
<reference evidence="5 6" key="1">
    <citation type="submission" date="2020-04" db="EMBL/GenBank/DDBJ databases">
        <title>Description of novel Gluconacetobacter.</title>
        <authorList>
            <person name="Sombolestani A."/>
        </authorList>
    </citation>
    <scope>NUCLEOTIDE SEQUENCE [LARGE SCALE GENOMIC DNA]</scope>
    <source>
        <strain evidence="5 6">LMG 21311</strain>
    </source>
</reference>
<sequence>MRLLALLALLPVLLTPAAASARVHLLSATPAAGSIVAAGPLAVSLHFDSALDPVRSRMMLTGPSGAPTLMMVPPPTDDHAISTTAPVTPGAYHLHWQVWDRDGRMAEGDLPFSVAP</sequence>
<dbReference type="EMBL" id="JABEQF010000003">
    <property type="protein sequence ID" value="MBB2189138.1"/>
    <property type="molecule type" value="Genomic_DNA"/>
</dbReference>
<evidence type="ECO:0000313" key="6">
    <source>
        <dbReference type="Proteomes" id="UP000555756"/>
    </source>
</evidence>
<accession>A0A7W4JQS4</accession>
<dbReference type="GO" id="GO:0046688">
    <property type="term" value="P:response to copper ion"/>
    <property type="evidence" value="ECO:0007669"/>
    <property type="project" value="InterPro"/>
</dbReference>
<dbReference type="Pfam" id="PF04234">
    <property type="entry name" value="CopC"/>
    <property type="match status" value="1"/>
</dbReference>
<feature type="chain" id="PRO_5030718317" evidence="3">
    <location>
        <begin position="22"/>
        <end position="116"/>
    </location>
</feature>
<gene>
    <name evidence="5" type="ORF">HLH34_04065</name>
</gene>
<dbReference type="SUPFAM" id="SSF81296">
    <property type="entry name" value="E set domains"/>
    <property type="match status" value="1"/>
</dbReference>
<feature type="signal peptide" evidence="3">
    <location>
        <begin position="1"/>
        <end position="21"/>
    </location>
</feature>
<dbReference type="Proteomes" id="UP000555756">
    <property type="component" value="Unassembled WGS sequence"/>
</dbReference>